<keyword evidence="6" id="KW-1185">Reference proteome</keyword>
<comment type="caution">
    <text evidence="4">The sequence shown here is derived from an EMBL/GenBank/DDBJ whole genome shotgun (WGS) entry which is preliminary data.</text>
</comment>
<name>A0A8T1NXM3_CARIL</name>
<evidence type="ECO:0000313" key="6">
    <source>
        <dbReference type="Proteomes" id="UP000811609"/>
    </source>
</evidence>
<dbReference type="CDD" id="cd00882">
    <property type="entry name" value="Ras_like_GTPase"/>
    <property type="match status" value="1"/>
</dbReference>
<reference evidence="5" key="2">
    <citation type="submission" date="2021-01" db="EMBL/GenBank/DDBJ databases">
        <authorList>
            <person name="Lovell J.T."/>
            <person name="Bentley N."/>
            <person name="Bhattarai G."/>
            <person name="Jenkins J.W."/>
            <person name="Sreedasyam A."/>
            <person name="Alarcon Y."/>
            <person name="Bock C."/>
            <person name="Boston L."/>
            <person name="Carlson J."/>
            <person name="Cervantes K."/>
            <person name="Clermont K."/>
            <person name="Krom N."/>
            <person name="Kubenka K."/>
            <person name="Mamidi S."/>
            <person name="Mattison C."/>
            <person name="Monteros M."/>
            <person name="Pisani C."/>
            <person name="Plott C."/>
            <person name="Rajasekar S."/>
            <person name="Rhein H.S."/>
            <person name="Rohla C."/>
            <person name="Song M."/>
            <person name="Hilaire R.S."/>
            <person name="Shu S."/>
            <person name="Wells L."/>
            <person name="Wang X."/>
            <person name="Webber J."/>
            <person name="Heerema R.J."/>
            <person name="Klein P."/>
            <person name="Conner P."/>
            <person name="Grauke L."/>
            <person name="Grimwood J."/>
            <person name="Schmutz J."/>
            <person name="Randall J.J."/>
        </authorList>
    </citation>
    <scope>NUCLEOTIDE SEQUENCE</scope>
    <source>
        <tissue evidence="5">Leaf</tissue>
    </source>
</reference>
<evidence type="ECO:0000313" key="5">
    <source>
        <dbReference type="EMBL" id="KAG6686545.1"/>
    </source>
</evidence>
<feature type="region of interest" description="Disordered" evidence="2">
    <location>
        <begin position="1"/>
        <end position="45"/>
    </location>
</feature>
<dbReference type="EMBL" id="CM031819">
    <property type="protein sequence ID" value="KAG6635185.1"/>
    <property type="molecule type" value="Genomic_DNA"/>
</dbReference>
<dbReference type="AlphaFoldDB" id="A0A8T1NXM3"/>
<sequence>MGSEKNQETPEVSNTKESSEKTKGPDQVAPDHSQHDCQGEISTSSGLKVHGFENEMISLEKMLKRRQSEDEFKAIGIVGELGVGKSTLCRALLNKNEVKTSFLPRIWVRMSKIKKSEAEKSDAEKIQAEKEAVVKRMLECLGVDDKIIKSISGDDGRALDDKERLNALLYALYLQLNGKKYLIVLDDVWNKDKWYGDLSAEIIRSYDWNKRLAYGLPKGKGGTVIVTSRNKEVAKMMVGKEENIHDLLPLWNQESCWSIFTDTVEREKQVLNFNLKEEVDLKKAKKDLFEKCGGLPLAAKMLGKTMAEKLKDEAARKPQVPVPERRETHDDEASGEGTDHVGDIPRSETHDDGASGKPQLKDEAANDDEASGRSETHDEARPQVPVSERRETHDKEASGEGPDHVGDLLRSESHDDDGASGKPQLKDEAAKKPQVPVSERSETHDDEASGEGTDNIGDLPRSEIHDDGASGKPQLKDVVAKKPQVPVSERSETHDDEASGEGICGLPRSEIHDDGASGKSQDVGCVAQDGATRSRIDEEP</sequence>
<evidence type="ECO:0000259" key="3">
    <source>
        <dbReference type="Pfam" id="PF00931"/>
    </source>
</evidence>
<gene>
    <name evidence="4" type="ORF">CIPAW_11G025100</name>
    <name evidence="5" type="ORF">I3842_11G025300</name>
</gene>
<proteinExistence type="predicted"/>
<feature type="compositionally biased region" description="Basic and acidic residues" evidence="2">
    <location>
        <begin position="323"/>
        <end position="431"/>
    </location>
</feature>
<dbReference type="Proteomes" id="UP000811609">
    <property type="component" value="Chromosome 11"/>
</dbReference>
<feature type="domain" description="NB-ARC" evidence="3">
    <location>
        <begin position="59"/>
        <end position="268"/>
    </location>
</feature>
<keyword evidence="1" id="KW-0611">Plant defense</keyword>
<dbReference type="GO" id="GO:0043531">
    <property type="term" value="F:ADP binding"/>
    <property type="evidence" value="ECO:0007669"/>
    <property type="project" value="InterPro"/>
</dbReference>
<evidence type="ECO:0000256" key="2">
    <source>
        <dbReference type="SAM" id="MobiDB-lite"/>
    </source>
</evidence>
<dbReference type="GO" id="GO:0006952">
    <property type="term" value="P:defense response"/>
    <property type="evidence" value="ECO:0007669"/>
    <property type="project" value="UniProtKB-KW"/>
</dbReference>
<dbReference type="Pfam" id="PF00931">
    <property type="entry name" value="NB-ARC"/>
    <property type="match status" value="1"/>
</dbReference>
<evidence type="ECO:0000313" key="4">
    <source>
        <dbReference type="EMBL" id="KAG6635185.1"/>
    </source>
</evidence>
<dbReference type="PANTHER" id="PTHR36766:SF41">
    <property type="entry name" value="AAA+ ATPASE DOMAIN-CONTAINING PROTEIN"/>
    <property type="match status" value="1"/>
</dbReference>
<dbReference type="InterPro" id="IPR002182">
    <property type="entry name" value="NB-ARC"/>
</dbReference>
<dbReference type="EMBL" id="CM031835">
    <property type="protein sequence ID" value="KAG6686545.1"/>
    <property type="molecule type" value="Genomic_DNA"/>
</dbReference>
<accession>A0A8T1NXM3</accession>
<organism evidence="4 6">
    <name type="scientific">Carya illinoinensis</name>
    <name type="common">Pecan</name>
    <dbReference type="NCBI Taxonomy" id="32201"/>
    <lineage>
        <taxon>Eukaryota</taxon>
        <taxon>Viridiplantae</taxon>
        <taxon>Streptophyta</taxon>
        <taxon>Embryophyta</taxon>
        <taxon>Tracheophyta</taxon>
        <taxon>Spermatophyta</taxon>
        <taxon>Magnoliopsida</taxon>
        <taxon>eudicotyledons</taxon>
        <taxon>Gunneridae</taxon>
        <taxon>Pentapetalae</taxon>
        <taxon>rosids</taxon>
        <taxon>fabids</taxon>
        <taxon>Fagales</taxon>
        <taxon>Juglandaceae</taxon>
        <taxon>Carya</taxon>
    </lineage>
</organism>
<feature type="compositionally biased region" description="Basic and acidic residues" evidence="2">
    <location>
        <begin position="460"/>
        <end position="480"/>
    </location>
</feature>
<dbReference type="PANTHER" id="PTHR36766">
    <property type="entry name" value="PLANT BROAD-SPECTRUM MILDEW RESISTANCE PROTEIN RPW8"/>
    <property type="match status" value="1"/>
</dbReference>
<feature type="region of interest" description="Disordered" evidence="2">
    <location>
        <begin position="311"/>
        <end position="540"/>
    </location>
</feature>
<reference evidence="4" key="1">
    <citation type="submission" date="2020-12" db="EMBL/GenBank/DDBJ databases">
        <title>WGS assembly of Carya illinoinensis cv. Pawnee.</title>
        <authorList>
            <person name="Platts A."/>
            <person name="Shu S."/>
            <person name="Wright S."/>
            <person name="Barry K."/>
            <person name="Edger P."/>
            <person name="Pires J.C."/>
            <person name="Schmutz J."/>
        </authorList>
    </citation>
    <scope>NUCLEOTIDE SEQUENCE</scope>
    <source>
        <tissue evidence="4">Leaf</tissue>
    </source>
</reference>
<protein>
    <recommendedName>
        <fullName evidence="3">NB-ARC domain-containing protein</fullName>
    </recommendedName>
</protein>
<dbReference type="Proteomes" id="UP000811246">
    <property type="component" value="Chromosome 11"/>
</dbReference>
<evidence type="ECO:0000256" key="1">
    <source>
        <dbReference type="ARBA" id="ARBA00022821"/>
    </source>
</evidence>